<dbReference type="PROSITE" id="PS01124">
    <property type="entry name" value="HTH_ARAC_FAMILY_2"/>
    <property type="match status" value="1"/>
</dbReference>
<keyword evidence="3" id="KW-0804">Transcription</keyword>
<dbReference type="GO" id="GO:0005829">
    <property type="term" value="C:cytosol"/>
    <property type="evidence" value="ECO:0007669"/>
    <property type="project" value="TreeGrafter"/>
</dbReference>
<evidence type="ECO:0000256" key="1">
    <source>
        <dbReference type="ARBA" id="ARBA00023015"/>
    </source>
</evidence>
<keyword evidence="1" id="KW-0805">Transcription regulation</keyword>
<name>A0A7X3G3H6_9BURK</name>
<dbReference type="InterPro" id="IPR018060">
    <property type="entry name" value="HTH_AraC"/>
</dbReference>
<proteinExistence type="predicted"/>
<accession>A0A7X3G3H6</accession>
<keyword evidence="2" id="KW-0238">DNA-binding</keyword>
<evidence type="ECO:0000256" key="2">
    <source>
        <dbReference type="ARBA" id="ARBA00023125"/>
    </source>
</evidence>
<dbReference type="Pfam" id="PF12625">
    <property type="entry name" value="Arabinose_bd"/>
    <property type="match status" value="1"/>
</dbReference>
<evidence type="ECO:0000313" key="6">
    <source>
        <dbReference type="Proteomes" id="UP000443353"/>
    </source>
</evidence>
<dbReference type="Proteomes" id="UP000443353">
    <property type="component" value="Unassembled WGS sequence"/>
</dbReference>
<protein>
    <submittedName>
        <fullName evidence="5">Helix-turn-helix domain-containing protein</fullName>
    </submittedName>
</protein>
<dbReference type="AlphaFoldDB" id="A0A7X3G3H6"/>
<feature type="domain" description="HTH araC/xylS-type" evidence="4">
    <location>
        <begin position="241"/>
        <end position="339"/>
    </location>
</feature>
<dbReference type="GO" id="GO:0003700">
    <property type="term" value="F:DNA-binding transcription factor activity"/>
    <property type="evidence" value="ECO:0007669"/>
    <property type="project" value="InterPro"/>
</dbReference>
<dbReference type="PANTHER" id="PTHR47894:SF1">
    <property type="entry name" value="HTH-TYPE TRANSCRIPTIONAL REGULATOR VQSM"/>
    <property type="match status" value="1"/>
</dbReference>
<organism evidence="5 6">
    <name type="scientific">Massilia cellulosiltytica</name>
    <dbReference type="NCBI Taxonomy" id="2683234"/>
    <lineage>
        <taxon>Bacteria</taxon>
        <taxon>Pseudomonadati</taxon>
        <taxon>Pseudomonadota</taxon>
        <taxon>Betaproteobacteria</taxon>
        <taxon>Burkholderiales</taxon>
        <taxon>Oxalobacteraceae</taxon>
        <taxon>Telluria group</taxon>
        <taxon>Massilia</taxon>
    </lineage>
</organism>
<keyword evidence="6" id="KW-1185">Reference proteome</keyword>
<dbReference type="Gene3D" id="1.10.10.60">
    <property type="entry name" value="Homeodomain-like"/>
    <property type="match status" value="1"/>
</dbReference>
<reference evidence="5 6" key="1">
    <citation type="submission" date="2019-12" db="EMBL/GenBank/DDBJ databases">
        <authorList>
            <person name="Li C."/>
            <person name="Zhao J."/>
        </authorList>
    </citation>
    <scope>NUCLEOTIDE SEQUENCE [LARGE SCALE GENOMIC DNA]</scope>
    <source>
        <strain evidence="5 6">NEAU-DD11</strain>
    </source>
</reference>
<comment type="caution">
    <text evidence="5">The sequence shown here is derived from an EMBL/GenBank/DDBJ whole genome shotgun (WGS) entry which is preliminary data.</text>
</comment>
<dbReference type="Pfam" id="PF12833">
    <property type="entry name" value="HTH_18"/>
    <property type="match status" value="1"/>
</dbReference>
<dbReference type="GO" id="GO:0000976">
    <property type="term" value="F:transcription cis-regulatory region binding"/>
    <property type="evidence" value="ECO:0007669"/>
    <property type="project" value="TreeGrafter"/>
</dbReference>
<dbReference type="SUPFAM" id="SSF46689">
    <property type="entry name" value="Homeodomain-like"/>
    <property type="match status" value="1"/>
</dbReference>
<evidence type="ECO:0000256" key="3">
    <source>
        <dbReference type="ARBA" id="ARBA00023163"/>
    </source>
</evidence>
<dbReference type="EMBL" id="WSES01000007">
    <property type="protein sequence ID" value="MVW62803.1"/>
    <property type="molecule type" value="Genomic_DNA"/>
</dbReference>
<dbReference type="InterPro" id="IPR009057">
    <property type="entry name" value="Homeodomain-like_sf"/>
</dbReference>
<sequence>MPSACSNMPATPPRVTAAYLQPLLETAAARGIDAAALAAGAGLADIASDPLPAADYIALLDAGSRLANDPHFGLHVGERVRPGTYSVYGLVLLACRDIGQALDQTQRYERLAHDLGRSRLEPRGALARYTWTSHYPHASRHLAESVFAGIRTFGSWLAGRPLAPHALAFAHARPPDADPAEYARVLGTMPDFGASAHTADFDAALLALPLPAADITMYPLLQQHAERLLREREQTASGIVAQVHAAIVDALAREPVRLAGIAAALDLSPRTLQRKLADAGATFQQALDAARYALAMDYLRRDGLSLVDIAFLLGFQEQSAFTHAFREWSGMNPGAWRERVAGKK</sequence>
<evidence type="ECO:0000259" key="4">
    <source>
        <dbReference type="PROSITE" id="PS01124"/>
    </source>
</evidence>
<evidence type="ECO:0000313" key="5">
    <source>
        <dbReference type="EMBL" id="MVW62803.1"/>
    </source>
</evidence>
<dbReference type="InterPro" id="IPR032687">
    <property type="entry name" value="AraC-type_N"/>
</dbReference>
<dbReference type="PANTHER" id="PTHR47894">
    <property type="entry name" value="HTH-TYPE TRANSCRIPTIONAL REGULATOR GADX"/>
    <property type="match status" value="1"/>
</dbReference>
<dbReference type="SMART" id="SM00342">
    <property type="entry name" value="HTH_ARAC"/>
    <property type="match status" value="1"/>
</dbReference>
<gene>
    <name evidence="5" type="ORF">GPY61_23005</name>
</gene>